<proteinExistence type="inferred from homology"/>
<evidence type="ECO:0000313" key="9">
    <source>
        <dbReference type="EMBL" id="NIJ24764.1"/>
    </source>
</evidence>
<dbReference type="Pfam" id="PF09594">
    <property type="entry name" value="GT87"/>
    <property type="match status" value="1"/>
</dbReference>
<feature type="transmembrane region" description="Helical" evidence="8">
    <location>
        <begin position="214"/>
        <end position="238"/>
    </location>
</feature>
<feature type="transmembrane region" description="Helical" evidence="8">
    <location>
        <begin position="145"/>
        <end position="171"/>
    </location>
</feature>
<evidence type="ECO:0000256" key="5">
    <source>
        <dbReference type="ARBA" id="ARBA00022989"/>
    </source>
</evidence>
<dbReference type="Proteomes" id="UP000788153">
    <property type="component" value="Unassembled WGS sequence"/>
</dbReference>
<dbReference type="RefSeq" id="WP_140047142.1">
    <property type="nucleotide sequence ID" value="NZ_BAAAEV010000001.1"/>
</dbReference>
<comment type="caution">
    <text evidence="9">The sequence shown here is derived from an EMBL/GenBank/DDBJ whole genome shotgun (WGS) entry which is preliminary data.</text>
</comment>
<accession>A0ABX0U2G7</accession>
<evidence type="ECO:0000256" key="2">
    <source>
        <dbReference type="ARBA" id="ARBA00022475"/>
    </source>
</evidence>
<keyword evidence="6 8" id="KW-0472">Membrane</keyword>
<keyword evidence="3" id="KW-0808">Transferase</keyword>
<organism evidence="9 10">
    <name type="scientific">Sphingomonas japonica</name>
    <dbReference type="NCBI Taxonomy" id="511662"/>
    <lineage>
        <taxon>Bacteria</taxon>
        <taxon>Pseudomonadati</taxon>
        <taxon>Pseudomonadota</taxon>
        <taxon>Alphaproteobacteria</taxon>
        <taxon>Sphingomonadales</taxon>
        <taxon>Sphingomonadaceae</taxon>
        <taxon>Sphingomonas</taxon>
    </lineage>
</organism>
<keyword evidence="4 8" id="KW-0812">Transmembrane</keyword>
<feature type="transmembrane region" description="Helical" evidence="8">
    <location>
        <begin position="183"/>
        <end position="207"/>
    </location>
</feature>
<feature type="transmembrane region" description="Helical" evidence="8">
    <location>
        <begin position="104"/>
        <end position="133"/>
    </location>
</feature>
<name>A0ABX0U2G7_9SPHN</name>
<evidence type="ECO:0000256" key="7">
    <source>
        <dbReference type="ARBA" id="ARBA00024033"/>
    </source>
</evidence>
<gene>
    <name evidence="9" type="ORF">FHT01_002306</name>
</gene>
<feature type="transmembrane region" description="Helical" evidence="8">
    <location>
        <begin position="20"/>
        <end position="42"/>
    </location>
</feature>
<keyword evidence="10" id="KW-1185">Reference proteome</keyword>
<feature type="transmembrane region" description="Helical" evidence="8">
    <location>
        <begin position="308"/>
        <end position="337"/>
    </location>
</feature>
<protein>
    <recommendedName>
        <fullName evidence="11">DUF2029 domain-containing protein</fullName>
    </recommendedName>
</protein>
<evidence type="ECO:0000256" key="1">
    <source>
        <dbReference type="ARBA" id="ARBA00004651"/>
    </source>
</evidence>
<reference evidence="9 10" key="1">
    <citation type="submission" date="2020-03" db="EMBL/GenBank/DDBJ databases">
        <title>Genomic Encyclopedia of Type Strains, Phase IV (KMG-IV): sequencing the most valuable type-strain genomes for metagenomic binning, comparative biology and taxonomic classification.</title>
        <authorList>
            <person name="Goeker M."/>
        </authorList>
    </citation>
    <scope>NUCLEOTIDE SEQUENCE [LARGE SCALE GENOMIC DNA]</scope>
    <source>
        <strain evidence="9 10">DSM 22753</strain>
    </source>
</reference>
<evidence type="ECO:0008006" key="11">
    <source>
        <dbReference type="Google" id="ProtNLM"/>
    </source>
</evidence>
<feature type="transmembrane region" description="Helical" evidence="8">
    <location>
        <begin position="365"/>
        <end position="388"/>
    </location>
</feature>
<sequence>MRILPALESIDRLVSRGRAIRVAALLTVVTTFGLVLLAGSGMQTLDALGRPVGTDFSNVYAAGRLALAGAPELAWDWPSHFAMQQAVHGRADIPFYGWHYPPPFLIVAMALASIPYLPALILWQVTGLATALAAVRPLLTRPGDWVIALGFPAVFVCLGHGQNGFLTAALLGGGMLLLDRRPIAAGILIGLLAYKPQLGVLLPLVLAAGGHWRAFAVAAATLLVMSATSALVLGTGAWEAFAQSLELTRSAVVEDAQTGAAKLVTPFGAVRLLGGAAWIAWIIQSAAIAGLAAVIIRTRRCRPALRGAVAMTASLLATPYAFDYDMVVLGIAIAWLARDAETNGWRRGERALLAFAYCAPLFGRAVAAATLVPVNLIAIAVVLAVALARSSPALTASPCRHLHAASAQ</sequence>
<keyword evidence="5 8" id="KW-1133">Transmembrane helix</keyword>
<dbReference type="EMBL" id="JAASQP010000001">
    <property type="protein sequence ID" value="NIJ24764.1"/>
    <property type="molecule type" value="Genomic_DNA"/>
</dbReference>
<comment type="subcellular location">
    <subcellularLocation>
        <location evidence="1">Cell membrane</location>
        <topology evidence="1">Multi-pass membrane protein</topology>
    </subcellularLocation>
</comment>
<keyword evidence="2" id="KW-1003">Cell membrane</keyword>
<comment type="similarity">
    <text evidence="7">Belongs to the glycosyltransferase 87 family.</text>
</comment>
<evidence type="ECO:0000313" key="10">
    <source>
        <dbReference type="Proteomes" id="UP000788153"/>
    </source>
</evidence>
<evidence type="ECO:0000256" key="3">
    <source>
        <dbReference type="ARBA" id="ARBA00022679"/>
    </source>
</evidence>
<evidence type="ECO:0000256" key="6">
    <source>
        <dbReference type="ARBA" id="ARBA00023136"/>
    </source>
</evidence>
<dbReference type="InterPro" id="IPR018584">
    <property type="entry name" value="GT87"/>
</dbReference>
<evidence type="ECO:0000256" key="4">
    <source>
        <dbReference type="ARBA" id="ARBA00022692"/>
    </source>
</evidence>
<feature type="transmembrane region" description="Helical" evidence="8">
    <location>
        <begin position="276"/>
        <end position="296"/>
    </location>
</feature>
<evidence type="ECO:0000256" key="8">
    <source>
        <dbReference type="SAM" id="Phobius"/>
    </source>
</evidence>